<dbReference type="InterPro" id="IPR058512">
    <property type="entry name" value="DUF8199"/>
</dbReference>
<dbReference type="NCBIfam" id="NF047658">
    <property type="entry name" value="HYC_CC_PP"/>
    <property type="match status" value="1"/>
</dbReference>
<gene>
    <name evidence="1" type="ORF">SNE25_04000</name>
</gene>
<dbReference type="RefSeq" id="WP_321563798.1">
    <property type="nucleotide sequence ID" value="NZ_CP139558.1"/>
</dbReference>
<name>A0ABZ0TNF2_9SPHI</name>
<accession>A0ABZ0TNF2</accession>
<proteinExistence type="predicted"/>
<keyword evidence="2" id="KW-1185">Reference proteome</keyword>
<dbReference type="EMBL" id="CP139558">
    <property type="protein sequence ID" value="WPU94682.1"/>
    <property type="molecule type" value="Genomic_DNA"/>
</dbReference>
<sequence>MKKIAVVIITVVYLLSAIGVSASRFYCCGVLKSTTLSLGESHNQAGKYASVPDNCCKTDKQSFKVKDNHMGSDGFSQLAKQFPALHHYLPVYNLSITEKTVVSYAYQSHAPPLGKDTPIYLINCTYRI</sequence>
<evidence type="ECO:0000313" key="2">
    <source>
        <dbReference type="Proteomes" id="UP001324380"/>
    </source>
</evidence>
<evidence type="ECO:0000313" key="1">
    <source>
        <dbReference type="EMBL" id="WPU94682.1"/>
    </source>
</evidence>
<dbReference type="Proteomes" id="UP001324380">
    <property type="component" value="Chromosome"/>
</dbReference>
<protein>
    <submittedName>
        <fullName evidence="1">Uncharacterized protein</fullName>
    </submittedName>
</protein>
<dbReference type="InterPro" id="IPR058060">
    <property type="entry name" value="HYC_CC_PP"/>
</dbReference>
<reference evidence="1 2" key="1">
    <citation type="submission" date="2023-11" db="EMBL/GenBank/DDBJ databases">
        <title>Analysis of the Genomes of Mucilaginibacter gossypii cycad 4 and M. sabulilitoris SNA2: microbes with the potential for plant growth promotion.</title>
        <authorList>
            <person name="Hirsch A.M."/>
            <person name="Humm E."/>
            <person name="Rubbi M."/>
            <person name="Del Vecchio G."/>
            <person name="Ha S.M."/>
            <person name="Pellegrini M."/>
            <person name="Gunsalus R.P."/>
        </authorList>
    </citation>
    <scope>NUCLEOTIDE SEQUENCE [LARGE SCALE GENOMIC DNA]</scope>
    <source>
        <strain evidence="1 2">SNA2</strain>
    </source>
</reference>
<organism evidence="1 2">
    <name type="scientific">Mucilaginibacter sabulilitoris</name>
    <dbReference type="NCBI Taxonomy" id="1173583"/>
    <lineage>
        <taxon>Bacteria</taxon>
        <taxon>Pseudomonadati</taxon>
        <taxon>Bacteroidota</taxon>
        <taxon>Sphingobacteriia</taxon>
        <taxon>Sphingobacteriales</taxon>
        <taxon>Sphingobacteriaceae</taxon>
        <taxon>Mucilaginibacter</taxon>
    </lineage>
</organism>
<dbReference type="Pfam" id="PF26622">
    <property type="entry name" value="DUF8199"/>
    <property type="match status" value="1"/>
</dbReference>